<evidence type="ECO:0000256" key="3">
    <source>
        <dbReference type="ARBA" id="ARBA00004910"/>
    </source>
</evidence>
<dbReference type="OrthoDB" id="9800865at2"/>
<comment type="function">
    <text evidence="1 10">Converts 2,5-diamino-6-(ribosylamino)-4(3h)-pyrimidinone 5'-phosphate into 5-amino-6-(ribosylamino)-2,4(1h,3h)-pyrimidinedione 5'-phosphate.</text>
</comment>
<feature type="binding site" evidence="12">
    <location>
        <position position="206"/>
    </location>
    <ligand>
        <name>substrate</name>
    </ligand>
</feature>
<dbReference type="InterPro" id="IPR004794">
    <property type="entry name" value="Eubact_RibD"/>
</dbReference>
<feature type="active site" description="Proton donor" evidence="11">
    <location>
        <position position="90"/>
    </location>
</feature>
<dbReference type="Proteomes" id="UP000460561">
    <property type="component" value="Unassembled WGS sequence"/>
</dbReference>
<dbReference type="EMBL" id="WTYQ01000003">
    <property type="protein sequence ID" value="MXP26084.1"/>
    <property type="molecule type" value="Genomic_DNA"/>
</dbReference>
<evidence type="ECO:0000256" key="11">
    <source>
        <dbReference type="PIRSR" id="PIRSR006769-1"/>
    </source>
</evidence>
<feature type="binding site" evidence="12">
    <location>
        <position position="192"/>
    </location>
    <ligand>
        <name>NADP(+)</name>
        <dbReference type="ChEBI" id="CHEBI:58349"/>
    </ligand>
</feature>
<keyword evidence="8 10" id="KW-0560">Oxidoreductase</keyword>
<feature type="binding site" evidence="12">
    <location>
        <position position="242"/>
    </location>
    <ligand>
        <name>substrate</name>
    </ligand>
</feature>
<evidence type="ECO:0000256" key="5">
    <source>
        <dbReference type="ARBA" id="ARBA00007417"/>
    </source>
</evidence>
<comment type="pathway">
    <text evidence="2 10">Cofactor biosynthesis; riboflavin biosynthesis; 5-amino-6-(D-ribitylamino)uracil from GTP: step 2/4.</text>
</comment>
<dbReference type="GO" id="GO:0008835">
    <property type="term" value="F:diaminohydroxyphosphoribosylaminopyrimidine deaminase activity"/>
    <property type="evidence" value="ECO:0007669"/>
    <property type="project" value="UniProtKB-EC"/>
</dbReference>
<keyword evidence="10 13" id="KW-0479">Metal-binding</keyword>
<dbReference type="InterPro" id="IPR050765">
    <property type="entry name" value="Riboflavin_Biosynth_HTPR"/>
</dbReference>
<evidence type="ECO:0000256" key="6">
    <source>
        <dbReference type="ARBA" id="ARBA00022619"/>
    </source>
</evidence>
<evidence type="ECO:0000313" key="15">
    <source>
        <dbReference type="EMBL" id="MXP26084.1"/>
    </source>
</evidence>
<comment type="pathway">
    <text evidence="3 10">Cofactor biosynthesis; riboflavin biosynthesis; 5-amino-6-(D-ribitylamino)uracil from GTP: step 3/4.</text>
</comment>
<evidence type="ECO:0000256" key="7">
    <source>
        <dbReference type="ARBA" id="ARBA00022857"/>
    </source>
</evidence>
<dbReference type="PANTHER" id="PTHR38011">
    <property type="entry name" value="DIHYDROFOLATE REDUCTASE FAMILY PROTEIN (AFU_ORTHOLOGUE AFUA_8G06820)"/>
    <property type="match status" value="1"/>
</dbReference>
<keyword evidence="7 10" id="KW-0521">NADP</keyword>
<evidence type="ECO:0000256" key="10">
    <source>
        <dbReference type="PIRNR" id="PIRNR006769"/>
    </source>
</evidence>
<keyword evidence="10 13" id="KW-0862">Zinc</keyword>
<dbReference type="GO" id="GO:0009231">
    <property type="term" value="P:riboflavin biosynthetic process"/>
    <property type="evidence" value="ECO:0007669"/>
    <property type="project" value="UniProtKB-UniPathway"/>
</dbReference>
<comment type="similarity">
    <text evidence="4 10">In the N-terminal section; belongs to the cytidine and deoxycytidylate deaminase family.</text>
</comment>
<evidence type="ECO:0000256" key="12">
    <source>
        <dbReference type="PIRSR" id="PIRSR006769-2"/>
    </source>
</evidence>
<dbReference type="EC" id="3.5.4.26" evidence="10"/>
<accession>A0A845A8Q4</accession>
<feature type="binding site" evidence="13">
    <location>
        <position position="88"/>
    </location>
    <ligand>
        <name>Zn(2+)</name>
        <dbReference type="ChEBI" id="CHEBI:29105"/>
        <note>catalytic</note>
    </ligand>
</feature>
<feature type="binding site" evidence="12">
    <location>
        <position position="208"/>
    </location>
    <ligand>
        <name>NADP(+)</name>
        <dbReference type="ChEBI" id="CHEBI:58349"/>
    </ligand>
</feature>
<comment type="catalytic activity">
    <reaction evidence="10">
        <text>5-amino-6-(5-phospho-D-ribitylamino)uracil + NADP(+) = 5-amino-6-(5-phospho-D-ribosylamino)uracil + NADPH + H(+)</text>
        <dbReference type="Rhea" id="RHEA:17845"/>
        <dbReference type="ChEBI" id="CHEBI:15378"/>
        <dbReference type="ChEBI" id="CHEBI:57783"/>
        <dbReference type="ChEBI" id="CHEBI:58349"/>
        <dbReference type="ChEBI" id="CHEBI:58421"/>
        <dbReference type="ChEBI" id="CHEBI:58453"/>
        <dbReference type="EC" id="1.1.1.193"/>
    </reaction>
</comment>
<feature type="binding site" evidence="12">
    <location>
        <position position="289"/>
    </location>
    <ligand>
        <name>substrate</name>
    </ligand>
</feature>
<gene>
    <name evidence="15" type="primary">ribD</name>
    <name evidence="15" type="ORF">GRI39_08545</name>
</gene>
<evidence type="ECO:0000256" key="1">
    <source>
        <dbReference type="ARBA" id="ARBA00002151"/>
    </source>
</evidence>
<evidence type="ECO:0000313" key="16">
    <source>
        <dbReference type="Proteomes" id="UP000460561"/>
    </source>
</evidence>
<feature type="domain" description="CMP/dCMP-type deaminase" evidence="14">
    <location>
        <begin position="32"/>
        <end position="162"/>
    </location>
</feature>
<dbReference type="PANTHER" id="PTHR38011:SF7">
    <property type="entry name" value="2,5-DIAMINO-6-RIBOSYLAMINO-4(3H)-PYRIMIDINONE 5'-PHOSPHATE REDUCTASE"/>
    <property type="match status" value="1"/>
</dbReference>
<evidence type="ECO:0000256" key="13">
    <source>
        <dbReference type="PIRSR" id="PIRSR006769-3"/>
    </source>
</evidence>
<feature type="binding site" evidence="13">
    <location>
        <position position="113"/>
    </location>
    <ligand>
        <name>Zn(2+)</name>
        <dbReference type="ChEBI" id="CHEBI:29105"/>
        <note>catalytic</note>
    </ligand>
</feature>
<dbReference type="PROSITE" id="PS51747">
    <property type="entry name" value="CYT_DCMP_DEAMINASES_2"/>
    <property type="match status" value="1"/>
</dbReference>
<evidence type="ECO:0000256" key="2">
    <source>
        <dbReference type="ARBA" id="ARBA00004882"/>
    </source>
</evidence>
<comment type="cofactor">
    <cofactor evidence="10 13">
        <name>Zn(2+)</name>
        <dbReference type="ChEBI" id="CHEBI:29105"/>
    </cofactor>
    <text evidence="10 13">Binds 1 zinc ion.</text>
</comment>
<dbReference type="SUPFAM" id="SSF53597">
    <property type="entry name" value="Dihydrofolate reductase-like"/>
    <property type="match status" value="1"/>
</dbReference>
<dbReference type="PIRSF" id="PIRSF006769">
    <property type="entry name" value="RibD"/>
    <property type="match status" value="1"/>
</dbReference>
<dbReference type="AlphaFoldDB" id="A0A845A8Q4"/>
<organism evidence="15 16">
    <name type="scientific">Altericroceibacterium indicum</name>
    <dbReference type="NCBI Taxonomy" id="374177"/>
    <lineage>
        <taxon>Bacteria</taxon>
        <taxon>Pseudomonadati</taxon>
        <taxon>Pseudomonadota</taxon>
        <taxon>Alphaproteobacteria</taxon>
        <taxon>Sphingomonadales</taxon>
        <taxon>Erythrobacteraceae</taxon>
        <taxon>Altericroceibacterium</taxon>
    </lineage>
</organism>
<keyword evidence="16" id="KW-1185">Reference proteome</keyword>
<keyword evidence="10 15" id="KW-0378">Hydrolase</keyword>
<evidence type="ECO:0000256" key="9">
    <source>
        <dbReference type="ARBA" id="ARBA00023268"/>
    </source>
</evidence>
<evidence type="ECO:0000259" key="14">
    <source>
        <dbReference type="PROSITE" id="PS51747"/>
    </source>
</evidence>
<dbReference type="InterPro" id="IPR016193">
    <property type="entry name" value="Cytidine_deaminase-like"/>
</dbReference>
<comment type="similarity">
    <text evidence="5 10">In the C-terminal section; belongs to the HTP reductase family.</text>
</comment>
<feature type="binding site" evidence="12">
    <location>
        <position position="238"/>
    </location>
    <ligand>
        <name>NADP(+)</name>
        <dbReference type="ChEBI" id="CHEBI:58349"/>
    </ligand>
</feature>
<evidence type="ECO:0000256" key="4">
    <source>
        <dbReference type="ARBA" id="ARBA00005259"/>
    </source>
</evidence>
<dbReference type="UniPathway" id="UPA00275">
    <property type="reaction ID" value="UER00401"/>
</dbReference>
<protein>
    <recommendedName>
        <fullName evidence="10">Riboflavin biosynthesis protein RibD</fullName>
    </recommendedName>
    <domain>
        <recommendedName>
            <fullName evidence="10">Diaminohydroxyphosphoribosylaminopyrimidine deaminase</fullName>
            <shortName evidence="10">DRAP deaminase</shortName>
            <ecNumber evidence="10">3.5.4.26</ecNumber>
        </recommendedName>
        <alternativeName>
            <fullName evidence="10">Riboflavin-specific deaminase</fullName>
        </alternativeName>
    </domain>
    <domain>
        <recommendedName>
            <fullName evidence="10">5-amino-6-(5-phosphoribosylamino)uracil reductase</fullName>
            <ecNumber evidence="10">1.1.1.193</ecNumber>
        </recommendedName>
        <alternativeName>
            <fullName evidence="10">HTP reductase</fullName>
        </alternativeName>
    </domain>
</protein>
<dbReference type="InterPro" id="IPR002125">
    <property type="entry name" value="CMP_dCMP_dom"/>
</dbReference>
<feature type="binding site" evidence="12">
    <location>
        <position position="234"/>
    </location>
    <ligand>
        <name>NADP(+)</name>
        <dbReference type="ChEBI" id="CHEBI:58349"/>
    </ligand>
</feature>
<keyword evidence="9" id="KW-0511">Multifunctional enzyme</keyword>
<dbReference type="SUPFAM" id="SSF53927">
    <property type="entry name" value="Cytidine deaminase-like"/>
    <property type="match status" value="1"/>
</dbReference>
<dbReference type="InterPro" id="IPR002734">
    <property type="entry name" value="RibDG_C"/>
</dbReference>
<dbReference type="NCBIfam" id="TIGR00326">
    <property type="entry name" value="eubact_ribD"/>
    <property type="match status" value="1"/>
</dbReference>
<keyword evidence="6 10" id="KW-0686">Riboflavin biosynthesis</keyword>
<dbReference type="Gene3D" id="3.40.140.10">
    <property type="entry name" value="Cytidine Deaminase, domain 2"/>
    <property type="match status" value="1"/>
</dbReference>
<feature type="binding site" evidence="12">
    <location>
        <position position="245"/>
    </location>
    <ligand>
        <name>substrate</name>
    </ligand>
</feature>
<reference evidence="15 16" key="1">
    <citation type="submission" date="2019-12" db="EMBL/GenBank/DDBJ databases">
        <title>Genomic-based taxomic classification of the family Erythrobacteraceae.</title>
        <authorList>
            <person name="Xu L."/>
        </authorList>
    </citation>
    <scope>NUCLEOTIDE SEQUENCE [LARGE SCALE GENOMIC DNA]</scope>
    <source>
        <strain evidence="15 16">DSM 18604</strain>
    </source>
</reference>
<dbReference type="Gene3D" id="3.40.430.10">
    <property type="entry name" value="Dihydrofolate Reductase, subunit A"/>
    <property type="match status" value="2"/>
</dbReference>
<comment type="catalytic activity">
    <reaction evidence="10">
        <text>2,5-diamino-6-hydroxy-4-(5-phosphoribosylamino)-pyrimidine + H2O + H(+) = 5-amino-6-(5-phospho-D-ribosylamino)uracil + NH4(+)</text>
        <dbReference type="Rhea" id="RHEA:21868"/>
        <dbReference type="ChEBI" id="CHEBI:15377"/>
        <dbReference type="ChEBI" id="CHEBI:15378"/>
        <dbReference type="ChEBI" id="CHEBI:28938"/>
        <dbReference type="ChEBI" id="CHEBI:58453"/>
        <dbReference type="ChEBI" id="CHEBI:58614"/>
        <dbReference type="EC" id="3.5.4.26"/>
    </reaction>
</comment>
<dbReference type="GO" id="GO:0008703">
    <property type="term" value="F:5-amino-6-(5-phosphoribosylamino)uracil reductase activity"/>
    <property type="evidence" value="ECO:0007669"/>
    <property type="project" value="UniProtKB-EC"/>
</dbReference>
<comment type="caution">
    <text evidence="15">The sequence shown here is derived from an EMBL/GenBank/DDBJ whole genome shotgun (WGS) entry which is preliminary data.</text>
</comment>
<evidence type="ECO:0000256" key="8">
    <source>
        <dbReference type="ARBA" id="ARBA00023002"/>
    </source>
</evidence>
<dbReference type="GO" id="GO:0046872">
    <property type="term" value="F:metal ion binding"/>
    <property type="evidence" value="ECO:0007669"/>
    <property type="project" value="UniProtKB-KW"/>
</dbReference>
<feature type="binding site" evidence="12">
    <location>
        <position position="222"/>
    </location>
    <ligand>
        <name>substrate</name>
    </ligand>
</feature>
<dbReference type="Pfam" id="PF01872">
    <property type="entry name" value="RibD_C"/>
    <property type="match status" value="1"/>
</dbReference>
<name>A0A845A8Q4_9SPHN</name>
<feature type="binding site" evidence="12">
    <location>
        <begin position="291"/>
        <end position="297"/>
    </location>
    <ligand>
        <name>NADP(+)</name>
        <dbReference type="ChEBI" id="CHEBI:58349"/>
    </ligand>
</feature>
<sequence>MLPLPRFDLANLNPNCPQSIRAIRPALPVIDRLDEKWLAAAAALAERGRVLSHPNPSVGALIVRSDPVMSLSAVVVGRGWTQPGGRPHAEAAALEQAGQRAVGATLYVTLEPCAHVSERGPACADLVTKSGISRVIIGTCDPDPRTQGKGIARLEQAGIAVTLAHHKPSHDSLRGYLKQRNTGRPHVTLKLAMSLDGAIALRSGESRWITGPEARAHTHRERARADAILVGGGTLRSDNPRLDVRLPGLETRSPARFVLSRSAVPAGWQAIANPEEILALQDIQYLFIEGGAQTAAAFLKRDLVDRILLYRAPIIIGGGLPAIADFGLSDLTSAHGRWSLSDQRKLGNDTLEIYERTPCLPA</sequence>
<dbReference type="EC" id="1.1.1.193" evidence="10"/>
<dbReference type="Pfam" id="PF00383">
    <property type="entry name" value="dCMP_cyt_deam_1"/>
    <property type="match status" value="1"/>
</dbReference>
<proteinExistence type="inferred from homology"/>
<dbReference type="CDD" id="cd01284">
    <property type="entry name" value="Riboflavin_deaminase-reductase"/>
    <property type="match status" value="1"/>
</dbReference>
<dbReference type="InterPro" id="IPR024072">
    <property type="entry name" value="DHFR-like_dom_sf"/>
</dbReference>
<feature type="binding site" evidence="13">
    <location>
        <position position="123"/>
    </location>
    <ligand>
        <name>Zn(2+)</name>
        <dbReference type="ChEBI" id="CHEBI:29105"/>
        <note>catalytic</note>
    </ligand>
</feature>